<dbReference type="InterPro" id="IPR004527">
    <property type="entry name" value="Glu-tRNA-ligase_bac/mito"/>
</dbReference>
<comment type="catalytic activity">
    <reaction evidence="8">
        <text>tRNA(Glu) + L-glutamate + ATP = L-glutamyl-tRNA(Glu) + AMP + diphosphate</text>
        <dbReference type="Rhea" id="RHEA:23540"/>
        <dbReference type="Rhea" id="RHEA-COMP:9663"/>
        <dbReference type="Rhea" id="RHEA-COMP:9680"/>
        <dbReference type="ChEBI" id="CHEBI:29985"/>
        <dbReference type="ChEBI" id="CHEBI:30616"/>
        <dbReference type="ChEBI" id="CHEBI:33019"/>
        <dbReference type="ChEBI" id="CHEBI:78442"/>
        <dbReference type="ChEBI" id="CHEBI:78520"/>
        <dbReference type="ChEBI" id="CHEBI:456215"/>
        <dbReference type="EC" id="6.1.1.17"/>
    </reaction>
</comment>
<dbReference type="InterPro" id="IPR001412">
    <property type="entry name" value="aa-tRNA-synth_I_CS"/>
</dbReference>
<comment type="function">
    <text evidence="8">Catalyzes the attachment of glutamate to tRNA(Glu) in a two-step reaction: glutamate is first activated by ATP to form Glu-AMP and then transferred to the acceptor end of tRNA(Glu).</text>
</comment>
<feature type="short sequence motif" description="'HIGH' region" evidence="8">
    <location>
        <begin position="9"/>
        <end position="19"/>
    </location>
</feature>
<dbReference type="GO" id="GO:0004818">
    <property type="term" value="F:glutamate-tRNA ligase activity"/>
    <property type="evidence" value="ECO:0007669"/>
    <property type="project" value="UniProtKB-EC"/>
</dbReference>
<dbReference type="InterPro" id="IPR020058">
    <property type="entry name" value="Glu/Gln-tRNA-synth_Ib_cat-dom"/>
</dbReference>
<dbReference type="InterPro" id="IPR045462">
    <property type="entry name" value="aa-tRNA-synth_I_cd-bd"/>
</dbReference>
<dbReference type="NCBIfam" id="TIGR00464">
    <property type="entry name" value="gltX_bact"/>
    <property type="match status" value="1"/>
</dbReference>
<keyword evidence="3 8" id="KW-0436">Ligase</keyword>
<evidence type="ECO:0000256" key="1">
    <source>
        <dbReference type="ARBA" id="ARBA00007894"/>
    </source>
</evidence>
<dbReference type="CDD" id="cd00808">
    <property type="entry name" value="GluRS_core"/>
    <property type="match status" value="1"/>
</dbReference>
<accession>A0ABX2TC65</accession>
<dbReference type="PROSITE" id="PS00178">
    <property type="entry name" value="AA_TRNA_LIGASE_I"/>
    <property type="match status" value="1"/>
</dbReference>
<dbReference type="InterPro" id="IPR020751">
    <property type="entry name" value="aa-tRNA-synth_I_codon-bd_sub2"/>
</dbReference>
<proteinExistence type="inferred from homology"/>
<evidence type="ECO:0000256" key="6">
    <source>
        <dbReference type="ARBA" id="ARBA00022917"/>
    </source>
</evidence>
<keyword evidence="2 8" id="KW-0963">Cytoplasm</keyword>
<keyword evidence="5 8" id="KW-0067">ATP-binding</keyword>
<evidence type="ECO:0000256" key="3">
    <source>
        <dbReference type="ARBA" id="ARBA00022598"/>
    </source>
</evidence>
<evidence type="ECO:0000313" key="12">
    <source>
        <dbReference type="Proteomes" id="UP000584642"/>
    </source>
</evidence>
<gene>
    <name evidence="8" type="primary">gltX</name>
    <name evidence="11" type="ORF">HND93_19680</name>
</gene>
<dbReference type="Pfam" id="PF00749">
    <property type="entry name" value="tRNA-synt_1c"/>
    <property type="match status" value="1"/>
</dbReference>
<evidence type="ECO:0000256" key="8">
    <source>
        <dbReference type="HAMAP-Rule" id="MF_00022"/>
    </source>
</evidence>
<reference evidence="11 12" key="1">
    <citation type="submission" date="2020-05" db="EMBL/GenBank/DDBJ databases">
        <title>Azospirillum oleiclasticum sp. nov, a nitrogen-fixing and heavy crude oil-emulsifying bacterium isolated from the crude oil of Yumen Oilfield.</title>
        <authorList>
            <person name="Wu D."/>
            <person name="Cai M."/>
            <person name="Zhang X."/>
        </authorList>
    </citation>
    <scope>NUCLEOTIDE SEQUENCE [LARGE SCALE GENOMIC DNA]</scope>
    <source>
        <strain evidence="11 12">ROY-1-1-2</strain>
    </source>
</reference>
<name>A0ABX2TC65_9PROT</name>
<evidence type="ECO:0000256" key="2">
    <source>
        <dbReference type="ARBA" id="ARBA00022490"/>
    </source>
</evidence>
<evidence type="ECO:0000256" key="4">
    <source>
        <dbReference type="ARBA" id="ARBA00022741"/>
    </source>
</evidence>
<dbReference type="SUPFAM" id="SSF48163">
    <property type="entry name" value="An anticodon-binding domain of class I aminoacyl-tRNA synthetases"/>
    <property type="match status" value="1"/>
</dbReference>
<dbReference type="PANTHER" id="PTHR43311:SF2">
    <property type="entry name" value="GLUTAMATE--TRNA LIGASE, MITOCHONDRIAL-RELATED"/>
    <property type="match status" value="1"/>
</dbReference>
<keyword evidence="4 8" id="KW-0547">Nucleotide-binding</keyword>
<evidence type="ECO:0000259" key="9">
    <source>
        <dbReference type="Pfam" id="PF00749"/>
    </source>
</evidence>
<dbReference type="Gene3D" id="1.10.10.350">
    <property type="match status" value="1"/>
</dbReference>
<dbReference type="InterPro" id="IPR033910">
    <property type="entry name" value="GluRS_core"/>
</dbReference>
<feature type="domain" description="Aminoacyl-tRNA synthetase class I anticodon-binding" evidence="10">
    <location>
        <begin position="374"/>
        <end position="443"/>
    </location>
</feature>
<dbReference type="PANTHER" id="PTHR43311">
    <property type="entry name" value="GLUTAMATE--TRNA LIGASE"/>
    <property type="match status" value="1"/>
</dbReference>
<feature type="domain" description="Glutamyl/glutaminyl-tRNA synthetase class Ib catalytic" evidence="9">
    <location>
        <begin position="3"/>
        <end position="308"/>
    </location>
</feature>
<feature type="binding site" evidence="8">
    <location>
        <position position="243"/>
    </location>
    <ligand>
        <name>ATP</name>
        <dbReference type="ChEBI" id="CHEBI:30616"/>
    </ligand>
</feature>
<dbReference type="HAMAP" id="MF_00022">
    <property type="entry name" value="Glu_tRNA_synth_type1"/>
    <property type="match status" value="1"/>
</dbReference>
<comment type="caution">
    <text evidence="11">The sequence shown here is derived from an EMBL/GenBank/DDBJ whole genome shotgun (WGS) entry which is preliminary data.</text>
</comment>
<dbReference type="Proteomes" id="UP000584642">
    <property type="component" value="Unassembled WGS sequence"/>
</dbReference>
<dbReference type="PRINTS" id="PR00987">
    <property type="entry name" value="TRNASYNTHGLU"/>
</dbReference>
<comment type="subcellular location">
    <subcellularLocation>
        <location evidence="8">Cytoplasm</location>
    </subcellularLocation>
</comment>
<dbReference type="SUPFAM" id="SSF52374">
    <property type="entry name" value="Nucleotidylyl transferase"/>
    <property type="match status" value="1"/>
</dbReference>
<dbReference type="InterPro" id="IPR049940">
    <property type="entry name" value="GluQ/Sye"/>
</dbReference>
<dbReference type="InterPro" id="IPR000924">
    <property type="entry name" value="Glu/Gln-tRNA-synth"/>
</dbReference>
<dbReference type="InterPro" id="IPR014729">
    <property type="entry name" value="Rossmann-like_a/b/a_fold"/>
</dbReference>
<dbReference type="Pfam" id="PF19269">
    <property type="entry name" value="Anticodon_2"/>
    <property type="match status" value="1"/>
</dbReference>
<feature type="short sequence motif" description="'KMSKS' region" evidence="8">
    <location>
        <begin position="240"/>
        <end position="244"/>
    </location>
</feature>
<keyword evidence="12" id="KW-1185">Reference proteome</keyword>
<evidence type="ECO:0000313" key="11">
    <source>
        <dbReference type="EMBL" id="NYZ21941.1"/>
    </source>
</evidence>
<keyword evidence="7 8" id="KW-0030">Aminoacyl-tRNA synthetase</keyword>
<comment type="similarity">
    <text evidence="1 8">Belongs to the class-I aminoacyl-tRNA synthetase family. Glutamate--tRNA ligase type 1 subfamily.</text>
</comment>
<dbReference type="Gene3D" id="3.40.50.620">
    <property type="entry name" value="HUPs"/>
    <property type="match status" value="1"/>
</dbReference>
<sequence length="447" mass="49110">MSVAVRFAPSPTGLLHVGNLRLALVNWLFARNAGGSFLLRLDDTDEERSRPEYAEAIERDLAWMGLTWDRFARESDRYGRYDEAAAMLRAAGRLYPCYETAEELGLRRASQVSQGRPPLYDRAALRLTDADRARLEVEGRRPHWRFLLEHRPVEWDDLVRGHQRFAGADLSDPVLIREDGRPLYTLTSVVDDADFAISHVIRGEDHVANTAVQIQIWQALGADVPGFAHLPLLTDAGGQGLSKRLGSLSIGSLRDDDGVEPMALASLLAKLGTSDAIEPRATLDALVAEFDMGKVSRATPKFDPEDLKRLNAKLLHLTPFDAVRGRLEAMGLAGVDAGFWEAVRPNLARLSEVADWWAVTHAPVAPVVEDAGFLAEAAGLLPDEPWDAGTWGAWTAAVKARTGRKGKELFLPLRKALTGLEHGPELKLLLPLIGRARALKRLAGETA</sequence>
<organism evidence="11 12">
    <name type="scientific">Azospirillum oleiclasticum</name>
    <dbReference type="NCBI Taxonomy" id="2735135"/>
    <lineage>
        <taxon>Bacteria</taxon>
        <taxon>Pseudomonadati</taxon>
        <taxon>Pseudomonadota</taxon>
        <taxon>Alphaproteobacteria</taxon>
        <taxon>Rhodospirillales</taxon>
        <taxon>Azospirillaceae</taxon>
        <taxon>Azospirillum</taxon>
    </lineage>
</organism>
<comment type="caution">
    <text evidence="8">Lacks conserved residue(s) required for the propagation of feature annotation.</text>
</comment>
<dbReference type="EC" id="6.1.1.17" evidence="8"/>
<keyword evidence="6 8" id="KW-0648">Protein biosynthesis</keyword>
<dbReference type="RefSeq" id="WP_180283712.1">
    <property type="nucleotide sequence ID" value="NZ_JABFDB010000014.1"/>
</dbReference>
<evidence type="ECO:0000259" key="10">
    <source>
        <dbReference type="Pfam" id="PF19269"/>
    </source>
</evidence>
<evidence type="ECO:0000256" key="5">
    <source>
        <dbReference type="ARBA" id="ARBA00022840"/>
    </source>
</evidence>
<protein>
    <recommendedName>
        <fullName evidence="8">Glutamate--tRNA ligase</fullName>
        <ecNumber evidence="8">6.1.1.17</ecNumber>
    </recommendedName>
    <alternativeName>
        <fullName evidence="8">Glutamyl-tRNA synthetase</fullName>
        <shortName evidence="8">GluRS</shortName>
    </alternativeName>
</protein>
<dbReference type="EMBL" id="JABFDB010000014">
    <property type="protein sequence ID" value="NYZ21941.1"/>
    <property type="molecule type" value="Genomic_DNA"/>
</dbReference>
<dbReference type="InterPro" id="IPR008925">
    <property type="entry name" value="aa_tRNA-synth_I_cd-bd_sf"/>
</dbReference>
<comment type="subunit">
    <text evidence="8">Monomer.</text>
</comment>
<evidence type="ECO:0000256" key="7">
    <source>
        <dbReference type="ARBA" id="ARBA00023146"/>
    </source>
</evidence>